<evidence type="ECO:0000256" key="3">
    <source>
        <dbReference type="ARBA" id="ARBA00022980"/>
    </source>
</evidence>
<dbReference type="GO" id="GO:0006412">
    <property type="term" value="P:translation"/>
    <property type="evidence" value="ECO:0007669"/>
    <property type="project" value="UniProtKB-UniRule"/>
</dbReference>
<dbReference type="FunFam" id="3.90.1170.10:FF:000001">
    <property type="entry name" value="50S ribosomal protein L16"/>
    <property type="match status" value="1"/>
</dbReference>
<evidence type="ECO:0000256" key="8">
    <source>
        <dbReference type="RuleBase" id="RU004414"/>
    </source>
</evidence>
<dbReference type="Pfam" id="PF00252">
    <property type="entry name" value="Ribosomal_L16"/>
    <property type="match status" value="1"/>
</dbReference>
<evidence type="ECO:0000256" key="5">
    <source>
        <dbReference type="ARBA" id="ARBA00035198"/>
    </source>
</evidence>
<dbReference type="GO" id="GO:0003735">
    <property type="term" value="F:structural constituent of ribosome"/>
    <property type="evidence" value="ECO:0007669"/>
    <property type="project" value="InterPro"/>
</dbReference>
<evidence type="ECO:0000256" key="7">
    <source>
        <dbReference type="RuleBase" id="RU004413"/>
    </source>
</evidence>
<protein>
    <recommendedName>
        <fullName evidence="5 6">Large ribosomal subunit protein uL16</fullName>
    </recommendedName>
</protein>
<gene>
    <name evidence="6" type="primary">rplP</name>
    <name evidence="9" type="ORF">COU06_01340</name>
</gene>
<comment type="similarity">
    <text evidence="1 6 7">Belongs to the universal ribosomal protein uL16 family.</text>
</comment>
<evidence type="ECO:0000313" key="10">
    <source>
        <dbReference type="Proteomes" id="UP000229112"/>
    </source>
</evidence>
<sequence>MLTPKKVKHRKWHKGRKKGRNISLRGTRLAFGSYGMKAEGSAWINSRQIESVRRTMTNFTKREGKIWIRIFPDKPVTKKPPEVTLGGGKGNVDHYVFPVKPGRILFELDGLSEEKAREAVRRASYKLPIKVRFISRTTQTK</sequence>
<keyword evidence="3 6" id="KW-0689">Ribosomal protein</keyword>
<dbReference type="InterPro" id="IPR000114">
    <property type="entry name" value="Ribosomal_uL16_bact-type"/>
</dbReference>
<evidence type="ECO:0000256" key="4">
    <source>
        <dbReference type="ARBA" id="ARBA00023274"/>
    </source>
</evidence>
<dbReference type="InterPro" id="IPR016180">
    <property type="entry name" value="Ribosomal_uL16_dom"/>
</dbReference>
<evidence type="ECO:0000256" key="2">
    <source>
        <dbReference type="ARBA" id="ARBA00022555"/>
    </source>
</evidence>
<comment type="subunit">
    <text evidence="6 8">Part of the 50S ribosomal subunit.</text>
</comment>
<evidence type="ECO:0000256" key="6">
    <source>
        <dbReference type="HAMAP-Rule" id="MF_01342"/>
    </source>
</evidence>
<reference evidence="10" key="1">
    <citation type="submission" date="2017-09" db="EMBL/GenBank/DDBJ databases">
        <title>Depth-based differentiation of microbial function through sediment-hosted aquifers and enrichment of novel symbionts in the deep terrestrial subsurface.</title>
        <authorList>
            <person name="Probst A.J."/>
            <person name="Ladd B."/>
            <person name="Jarett J.K."/>
            <person name="Geller-Mcgrath D.E."/>
            <person name="Sieber C.M.K."/>
            <person name="Emerson J.B."/>
            <person name="Anantharaman K."/>
            <person name="Thomas B.C."/>
            <person name="Malmstrom R."/>
            <person name="Stieglmeier M."/>
            <person name="Klingl A."/>
            <person name="Woyke T."/>
            <person name="Ryan C.M."/>
            <person name="Banfield J.F."/>
        </authorList>
    </citation>
    <scope>NUCLEOTIDE SEQUENCE [LARGE SCALE GENOMIC DNA]</scope>
</reference>
<evidence type="ECO:0000256" key="1">
    <source>
        <dbReference type="ARBA" id="ARBA00008931"/>
    </source>
</evidence>
<keyword evidence="6 8" id="KW-0699">rRNA-binding</keyword>
<dbReference type="InterPro" id="IPR020798">
    <property type="entry name" value="Ribosomal_uL16_CS"/>
</dbReference>
<dbReference type="NCBIfam" id="TIGR01164">
    <property type="entry name" value="rplP_bact"/>
    <property type="match status" value="1"/>
</dbReference>
<dbReference type="GO" id="GO:0022625">
    <property type="term" value="C:cytosolic large ribosomal subunit"/>
    <property type="evidence" value="ECO:0007669"/>
    <property type="project" value="TreeGrafter"/>
</dbReference>
<organism evidence="9 10">
    <name type="scientific">Candidatus Harrisonbacteria bacterium CG10_big_fil_rev_8_21_14_0_10_38_8</name>
    <dbReference type="NCBI Taxonomy" id="1974582"/>
    <lineage>
        <taxon>Bacteria</taxon>
        <taxon>Candidatus Harrisoniibacteriota</taxon>
    </lineage>
</organism>
<dbReference type="GO" id="GO:0019843">
    <property type="term" value="F:rRNA binding"/>
    <property type="evidence" value="ECO:0007669"/>
    <property type="project" value="UniProtKB-UniRule"/>
</dbReference>
<dbReference type="EMBL" id="PFAY01000010">
    <property type="protein sequence ID" value="PIT93177.1"/>
    <property type="molecule type" value="Genomic_DNA"/>
</dbReference>
<dbReference type="HAMAP" id="MF_01342">
    <property type="entry name" value="Ribosomal_uL16"/>
    <property type="match status" value="1"/>
</dbReference>
<evidence type="ECO:0000313" key="9">
    <source>
        <dbReference type="EMBL" id="PIT93177.1"/>
    </source>
</evidence>
<dbReference type="PRINTS" id="PR00060">
    <property type="entry name" value="RIBOSOMALL16"/>
</dbReference>
<dbReference type="InterPro" id="IPR036920">
    <property type="entry name" value="Ribosomal_uL16_sf"/>
</dbReference>
<dbReference type="PROSITE" id="PS00586">
    <property type="entry name" value="RIBOSOMAL_L16_1"/>
    <property type="match status" value="1"/>
</dbReference>
<dbReference type="Gene3D" id="3.90.1170.10">
    <property type="entry name" value="Ribosomal protein L10e/L16"/>
    <property type="match status" value="1"/>
</dbReference>
<proteinExistence type="inferred from homology"/>
<dbReference type="AlphaFoldDB" id="A0A2M6WK73"/>
<keyword evidence="6 8" id="KW-0694">RNA-binding</keyword>
<dbReference type="CDD" id="cd01433">
    <property type="entry name" value="Ribosomal_L16_L10e"/>
    <property type="match status" value="1"/>
</dbReference>
<dbReference type="PANTHER" id="PTHR12220">
    <property type="entry name" value="50S/60S RIBOSOMAL PROTEIN L16"/>
    <property type="match status" value="1"/>
</dbReference>
<dbReference type="InterPro" id="IPR047873">
    <property type="entry name" value="Ribosomal_uL16"/>
</dbReference>
<keyword evidence="2 6" id="KW-0820">tRNA-binding</keyword>
<accession>A0A2M6WK73</accession>
<dbReference type="SUPFAM" id="SSF54686">
    <property type="entry name" value="Ribosomal protein L16p/L10e"/>
    <property type="match status" value="1"/>
</dbReference>
<dbReference type="PANTHER" id="PTHR12220:SF13">
    <property type="entry name" value="LARGE RIBOSOMAL SUBUNIT PROTEIN UL16M"/>
    <property type="match status" value="1"/>
</dbReference>
<comment type="function">
    <text evidence="6 8">Binds 23S rRNA and is also seen to make contacts with the A and possibly P site tRNAs.</text>
</comment>
<dbReference type="GO" id="GO:0000049">
    <property type="term" value="F:tRNA binding"/>
    <property type="evidence" value="ECO:0007669"/>
    <property type="project" value="UniProtKB-KW"/>
</dbReference>
<dbReference type="Proteomes" id="UP000229112">
    <property type="component" value="Unassembled WGS sequence"/>
</dbReference>
<comment type="caution">
    <text evidence="9">The sequence shown here is derived from an EMBL/GenBank/DDBJ whole genome shotgun (WGS) entry which is preliminary data.</text>
</comment>
<keyword evidence="4 6" id="KW-0687">Ribonucleoprotein</keyword>
<name>A0A2M6WK73_9BACT</name>